<evidence type="ECO:0000313" key="1">
    <source>
        <dbReference type="EMBL" id="KAH6938362.1"/>
    </source>
</evidence>
<comment type="caution">
    <text evidence="1">The sequence shown here is derived from an EMBL/GenBank/DDBJ whole genome shotgun (WGS) entry which is preliminary data.</text>
</comment>
<keyword evidence="2" id="KW-1185">Reference proteome</keyword>
<name>A0ACB7SYZ5_HYAAI</name>
<accession>A0ACB7SYZ5</accession>
<reference evidence="1" key="1">
    <citation type="submission" date="2020-05" db="EMBL/GenBank/DDBJ databases">
        <title>Large-scale comparative analyses of tick genomes elucidate their genetic diversity and vector capacities.</title>
        <authorList>
            <person name="Jia N."/>
            <person name="Wang J."/>
            <person name="Shi W."/>
            <person name="Du L."/>
            <person name="Sun Y."/>
            <person name="Zhan W."/>
            <person name="Jiang J."/>
            <person name="Wang Q."/>
            <person name="Zhang B."/>
            <person name="Ji P."/>
            <person name="Sakyi L.B."/>
            <person name="Cui X."/>
            <person name="Yuan T."/>
            <person name="Jiang B."/>
            <person name="Yang W."/>
            <person name="Lam T.T.-Y."/>
            <person name="Chang Q."/>
            <person name="Ding S."/>
            <person name="Wang X."/>
            <person name="Zhu J."/>
            <person name="Ruan X."/>
            <person name="Zhao L."/>
            <person name="Wei J."/>
            <person name="Que T."/>
            <person name="Du C."/>
            <person name="Cheng J."/>
            <person name="Dai P."/>
            <person name="Han X."/>
            <person name="Huang E."/>
            <person name="Gao Y."/>
            <person name="Liu J."/>
            <person name="Shao H."/>
            <person name="Ye R."/>
            <person name="Li L."/>
            <person name="Wei W."/>
            <person name="Wang X."/>
            <person name="Wang C."/>
            <person name="Yang T."/>
            <person name="Huo Q."/>
            <person name="Li W."/>
            <person name="Guo W."/>
            <person name="Chen H."/>
            <person name="Zhou L."/>
            <person name="Ni X."/>
            <person name="Tian J."/>
            <person name="Zhou Y."/>
            <person name="Sheng Y."/>
            <person name="Liu T."/>
            <person name="Pan Y."/>
            <person name="Xia L."/>
            <person name="Li J."/>
            <person name="Zhao F."/>
            <person name="Cao W."/>
        </authorList>
    </citation>
    <scope>NUCLEOTIDE SEQUENCE</scope>
    <source>
        <strain evidence="1">Hyas-2018</strain>
    </source>
</reference>
<proteinExistence type="predicted"/>
<evidence type="ECO:0000313" key="2">
    <source>
        <dbReference type="Proteomes" id="UP000821845"/>
    </source>
</evidence>
<dbReference type="Proteomes" id="UP000821845">
    <property type="component" value="Chromosome 2"/>
</dbReference>
<sequence>MACMPIEIPLEAPTAGHPAKKRARSKPLRDEGLEELKSEFKEFKTDMREFQTELRNTLTFVGEAFSALSVRVGALQPAAGTGSSGSPVRDPSPSSGNSKARAS</sequence>
<organism evidence="1 2">
    <name type="scientific">Hyalomma asiaticum</name>
    <name type="common">Tick</name>
    <dbReference type="NCBI Taxonomy" id="266040"/>
    <lineage>
        <taxon>Eukaryota</taxon>
        <taxon>Metazoa</taxon>
        <taxon>Ecdysozoa</taxon>
        <taxon>Arthropoda</taxon>
        <taxon>Chelicerata</taxon>
        <taxon>Arachnida</taxon>
        <taxon>Acari</taxon>
        <taxon>Parasitiformes</taxon>
        <taxon>Ixodida</taxon>
        <taxon>Ixodoidea</taxon>
        <taxon>Ixodidae</taxon>
        <taxon>Hyalomminae</taxon>
        <taxon>Hyalomma</taxon>
    </lineage>
</organism>
<dbReference type="EMBL" id="CM023482">
    <property type="protein sequence ID" value="KAH6938362.1"/>
    <property type="molecule type" value="Genomic_DNA"/>
</dbReference>
<protein>
    <submittedName>
        <fullName evidence="1">Uncharacterized protein</fullName>
    </submittedName>
</protein>
<gene>
    <name evidence="1" type="ORF">HPB50_008868</name>
</gene>